<reference evidence="3" key="1">
    <citation type="journal article" date="2021" name="PeerJ">
        <title>Extensive microbial diversity within the chicken gut microbiome revealed by metagenomics and culture.</title>
        <authorList>
            <person name="Gilroy R."/>
            <person name="Ravi A."/>
            <person name="Getino M."/>
            <person name="Pursley I."/>
            <person name="Horton D.L."/>
            <person name="Alikhan N.F."/>
            <person name="Baker D."/>
            <person name="Gharbi K."/>
            <person name="Hall N."/>
            <person name="Watson M."/>
            <person name="Adriaenssens E.M."/>
            <person name="Foster-Nyarko E."/>
            <person name="Jarju S."/>
            <person name="Secka A."/>
            <person name="Antonio M."/>
            <person name="Oren A."/>
            <person name="Chaudhuri R.R."/>
            <person name="La Ragione R."/>
            <person name="Hildebrand F."/>
            <person name="Pallen M.J."/>
        </authorList>
    </citation>
    <scope>NUCLEOTIDE SEQUENCE</scope>
    <source>
        <strain evidence="3">ChiHjej13B12-24818</strain>
    </source>
</reference>
<comment type="caution">
    <text evidence="3">The sequence shown here is derived from an EMBL/GenBank/DDBJ whole genome shotgun (WGS) entry which is preliminary data.</text>
</comment>
<accession>A0A9D2RNM5</accession>
<name>A0A9D2RNM5_9MICO</name>
<dbReference type="Proteomes" id="UP000823823">
    <property type="component" value="Unassembled WGS sequence"/>
</dbReference>
<evidence type="ECO:0000313" key="4">
    <source>
        <dbReference type="Proteomes" id="UP000823823"/>
    </source>
</evidence>
<feature type="region of interest" description="Disordered" evidence="2">
    <location>
        <begin position="33"/>
        <end position="63"/>
    </location>
</feature>
<sequence length="180" mass="18635">MWIAIACGVALLLVVVIAGGGLGAWLLLRGSDDDPGPAATSSADPADDPTGEPTDDPTAGEGTTTLTIKVTSSEEVDRVETDDGPLDPVNGTFFGAEVELTNEADEEIGLAGENFTFYDDQGDRHHVRYGRFTTSGPQIAPGETATAMVYADIPSGTQITEVSYTDTAGTAGQEVTLPID</sequence>
<feature type="compositionally biased region" description="Acidic residues" evidence="2">
    <location>
        <begin position="45"/>
        <end position="55"/>
    </location>
</feature>
<gene>
    <name evidence="3" type="ORF">H9786_00835</name>
</gene>
<dbReference type="AlphaFoldDB" id="A0A9D2RNM5"/>
<proteinExistence type="predicted"/>
<reference evidence="3" key="2">
    <citation type="submission" date="2021-04" db="EMBL/GenBank/DDBJ databases">
        <authorList>
            <person name="Gilroy R."/>
        </authorList>
    </citation>
    <scope>NUCLEOTIDE SEQUENCE</scope>
    <source>
        <strain evidence="3">ChiHjej13B12-24818</strain>
    </source>
</reference>
<dbReference type="Gene3D" id="2.60.40.1240">
    <property type="match status" value="1"/>
</dbReference>
<organism evidence="3 4">
    <name type="scientific">Candidatus Brachybacterium merdavium</name>
    <dbReference type="NCBI Taxonomy" id="2838513"/>
    <lineage>
        <taxon>Bacteria</taxon>
        <taxon>Bacillati</taxon>
        <taxon>Actinomycetota</taxon>
        <taxon>Actinomycetes</taxon>
        <taxon>Micrococcales</taxon>
        <taxon>Dermabacteraceae</taxon>
        <taxon>Brachybacterium</taxon>
    </lineage>
</organism>
<evidence type="ECO:0000313" key="3">
    <source>
        <dbReference type="EMBL" id="HJB09067.1"/>
    </source>
</evidence>
<dbReference type="EMBL" id="DWZH01000007">
    <property type="protein sequence ID" value="HJB09067.1"/>
    <property type="molecule type" value="Genomic_DNA"/>
</dbReference>
<keyword evidence="1" id="KW-0732">Signal</keyword>
<evidence type="ECO:0000256" key="2">
    <source>
        <dbReference type="SAM" id="MobiDB-lite"/>
    </source>
</evidence>
<dbReference type="InterPro" id="IPR029050">
    <property type="entry name" value="Immunoprotect_excell_Ig-like"/>
</dbReference>
<evidence type="ECO:0000256" key="1">
    <source>
        <dbReference type="ARBA" id="ARBA00022729"/>
    </source>
</evidence>
<protein>
    <submittedName>
        <fullName evidence="3">DUF4352 domain-containing protein</fullName>
    </submittedName>
</protein>